<dbReference type="Gene3D" id="3.40.50.300">
    <property type="entry name" value="P-loop containing nucleotide triphosphate hydrolases"/>
    <property type="match status" value="1"/>
</dbReference>
<dbReference type="PANTHER" id="PTHR42743">
    <property type="entry name" value="AMINO-ACID AMINOTRANSFERASE"/>
    <property type="match status" value="1"/>
</dbReference>
<evidence type="ECO:0000313" key="3">
    <source>
        <dbReference type="EMBL" id="MFC4292108.1"/>
    </source>
</evidence>
<protein>
    <submittedName>
        <fullName evidence="3">HAD family hydrolase</fullName>
    </submittedName>
</protein>
<organism evidence="3 4">
    <name type="scientific">Sphingorhabdus arenilitoris</name>
    <dbReference type="NCBI Taxonomy" id="1490041"/>
    <lineage>
        <taxon>Bacteria</taxon>
        <taxon>Pseudomonadati</taxon>
        <taxon>Pseudomonadota</taxon>
        <taxon>Alphaproteobacteria</taxon>
        <taxon>Sphingomonadales</taxon>
        <taxon>Sphingomonadaceae</taxon>
        <taxon>Sphingorhabdus</taxon>
    </lineage>
</organism>
<evidence type="ECO:0000256" key="2">
    <source>
        <dbReference type="ARBA" id="ARBA00023304"/>
    </source>
</evidence>
<gene>
    <name evidence="3" type="ORF">ACFOWX_06745</name>
</gene>
<dbReference type="GO" id="GO:0016787">
    <property type="term" value="F:hydrolase activity"/>
    <property type="evidence" value="ECO:0007669"/>
    <property type="project" value="UniProtKB-KW"/>
</dbReference>
<evidence type="ECO:0000313" key="4">
    <source>
        <dbReference type="Proteomes" id="UP001595887"/>
    </source>
</evidence>
<dbReference type="InterPro" id="IPR050571">
    <property type="entry name" value="Class-IV_PLP-Dep_Aminotrnsfr"/>
</dbReference>
<accession>A0ABV8RFE2</accession>
<keyword evidence="4" id="KW-1185">Reference proteome</keyword>
<dbReference type="EMBL" id="JBHSDH010000013">
    <property type="protein sequence ID" value="MFC4292108.1"/>
    <property type="molecule type" value="Genomic_DNA"/>
</dbReference>
<keyword evidence="3" id="KW-0378">Hydrolase</keyword>
<dbReference type="PANTHER" id="PTHR42743:SF11">
    <property type="entry name" value="AMINODEOXYCHORISMATE LYASE"/>
    <property type="match status" value="1"/>
</dbReference>
<comment type="caution">
    <text evidence="3">The sequence shown here is derived from an EMBL/GenBank/DDBJ whole genome shotgun (WGS) entry which is preliminary data.</text>
</comment>
<dbReference type="Pfam" id="PF19798">
    <property type="entry name" value="Sulfotransfer_5"/>
    <property type="match status" value="1"/>
</dbReference>
<sequence>MSAPVRIAMWSGPRNISTAMMRSFSSRADCAVTDEPFYGCYLRQSGERQPMADEVMASMDCDWNSVKTAMRGSVPGNKTVWYQKHMPHHMIGDIDISDFPEHIHCFLIRDPRLVVASYAVKGIAVTPDHLGLARQTLYFKQEADRLGHAPPVVDSNDILADPAAILSQLCAAIGITWDDAMLHWPMGRHPSDGIWASHWYAAVENSTGFGQPTAISPLSADQQAVADQCWADYEFLAQHKIGT</sequence>
<name>A0ABV8RFE2_9SPHN</name>
<dbReference type="Proteomes" id="UP001595887">
    <property type="component" value="Unassembled WGS sequence"/>
</dbReference>
<dbReference type="InterPro" id="IPR027417">
    <property type="entry name" value="P-loop_NTPase"/>
</dbReference>
<proteinExistence type="inferred from homology"/>
<evidence type="ECO:0000256" key="1">
    <source>
        <dbReference type="ARBA" id="ARBA00009320"/>
    </source>
</evidence>
<reference evidence="4" key="1">
    <citation type="journal article" date="2019" name="Int. J. Syst. Evol. Microbiol.">
        <title>The Global Catalogue of Microorganisms (GCM) 10K type strain sequencing project: providing services to taxonomists for standard genome sequencing and annotation.</title>
        <authorList>
            <consortium name="The Broad Institute Genomics Platform"/>
            <consortium name="The Broad Institute Genome Sequencing Center for Infectious Disease"/>
            <person name="Wu L."/>
            <person name="Ma J."/>
        </authorList>
    </citation>
    <scope>NUCLEOTIDE SEQUENCE [LARGE SCALE GENOMIC DNA]</scope>
    <source>
        <strain evidence="4">CECT 8531</strain>
    </source>
</reference>
<comment type="similarity">
    <text evidence="1">Belongs to the class-IV pyridoxal-phosphate-dependent aminotransferase family.</text>
</comment>
<keyword evidence="2" id="KW-0100">Branched-chain amino acid biosynthesis</keyword>
<dbReference type="SUPFAM" id="SSF52540">
    <property type="entry name" value="P-loop containing nucleoside triphosphate hydrolases"/>
    <property type="match status" value="1"/>
</dbReference>
<keyword evidence="2" id="KW-0028">Amino-acid biosynthesis</keyword>
<dbReference type="RefSeq" id="WP_381422525.1">
    <property type="nucleotide sequence ID" value="NZ_JBHSDH010000013.1"/>
</dbReference>